<protein>
    <recommendedName>
        <fullName evidence="4">CoxF</fullName>
    </recommendedName>
</protein>
<feature type="transmembrane region" description="Helical" evidence="1">
    <location>
        <begin position="32"/>
        <end position="53"/>
    </location>
</feature>
<organism evidence="2 3">
    <name type="scientific">Methylocystis echinoides</name>
    <dbReference type="NCBI Taxonomy" id="29468"/>
    <lineage>
        <taxon>Bacteria</taxon>
        <taxon>Pseudomonadati</taxon>
        <taxon>Pseudomonadota</taxon>
        <taxon>Alphaproteobacteria</taxon>
        <taxon>Hyphomicrobiales</taxon>
        <taxon>Methylocystaceae</taxon>
        <taxon>Methylocystis</taxon>
    </lineage>
</organism>
<proteinExistence type="predicted"/>
<evidence type="ECO:0000313" key="2">
    <source>
        <dbReference type="EMBL" id="GLI94449.1"/>
    </source>
</evidence>
<keyword evidence="1" id="KW-1133">Transmembrane helix</keyword>
<sequence length="62" mass="6591">MNSPMNEQSNPETPDGVVLTPEQARSRRARNIAIGVTVALLAVLFYAITVVRLGGAVANRAL</sequence>
<evidence type="ECO:0008006" key="4">
    <source>
        <dbReference type="Google" id="ProtNLM"/>
    </source>
</evidence>
<dbReference type="EMBL" id="BSEC01000001">
    <property type="protein sequence ID" value="GLI94449.1"/>
    <property type="molecule type" value="Genomic_DNA"/>
</dbReference>
<keyword evidence="1" id="KW-0472">Membrane</keyword>
<dbReference type="Proteomes" id="UP001144323">
    <property type="component" value="Unassembled WGS sequence"/>
</dbReference>
<evidence type="ECO:0000313" key="3">
    <source>
        <dbReference type="Proteomes" id="UP001144323"/>
    </source>
</evidence>
<gene>
    <name evidence="2" type="ORF">LMG27198_34410</name>
</gene>
<comment type="caution">
    <text evidence="2">The sequence shown here is derived from an EMBL/GenBank/DDBJ whole genome shotgun (WGS) entry which is preliminary data.</text>
</comment>
<name>A0A9W6LTJ3_9HYPH</name>
<dbReference type="RefSeq" id="WP_281804477.1">
    <property type="nucleotide sequence ID" value="NZ_BSEC01000001.1"/>
</dbReference>
<evidence type="ECO:0000256" key="1">
    <source>
        <dbReference type="SAM" id="Phobius"/>
    </source>
</evidence>
<keyword evidence="3" id="KW-1185">Reference proteome</keyword>
<dbReference type="AlphaFoldDB" id="A0A9W6LTJ3"/>
<accession>A0A9W6LTJ3</accession>
<keyword evidence="1" id="KW-0812">Transmembrane</keyword>
<reference evidence="2" key="1">
    <citation type="journal article" date="2023" name="Int. J. Syst. Evol. Microbiol.">
        <title>Methylocystis iwaonis sp. nov., a type II methane-oxidizing bacterium from surface soil of a rice paddy field in Japan, and emended description of the genus Methylocystis (ex Whittenbury et al. 1970) Bowman et al. 1993.</title>
        <authorList>
            <person name="Kaise H."/>
            <person name="Sawadogo J.B."/>
            <person name="Alam M.S."/>
            <person name="Ueno C."/>
            <person name="Dianou D."/>
            <person name="Shinjo R."/>
            <person name="Asakawa S."/>
        </authorList>
    </citation>
    <scope>NUCLEOTIDE SEQUENCE</scope>
    <source>
        <strain evidence="2">LMG27198</strain>
    </source>
</reference>